<reference evidence="2 3" key="1">
    <citation type="submission" date="2016-07" db="EMBL/GenBank/DDBJ databases">
        <title>Multiple horizontal gene transfer events from other fungi enriched the ability of initially mycotrophic Trichoderma (Ascomycota) to feed on dead plant biomass.</title>
        <authorList>
            <consortium name="DOE Joint Genome Institute"/>
            <person name="Aerts A."/>
            <person name="Atanasova L."/>
            <person name="Chenthamara K."/>
            <person name="Zhang J."/>
            <person name="Grujic M."/>
            <person name="Henrissat B."/>
            <person name="Kuo A."/>
            <person name="Salamov A."/>
            <person name="Lipzen A."/>
            <person name="Labutti K."/>
            <person name="Barry K."/>
            <person name="Miao Y."/>
            <person name="Rahimi M.J."/>
            <person name="Shen Q."/>
            <person name="Grigoriev I.V."/>
            <person name="Kubicek C.P."/>
            <person name="Druzhinina I.S."/>
        </authorList>
    </citation>
    <scope>NUCLEOTIDE SEQUENCE [LARGE SCALE GENOMIC DNA]</scope>
    <source>
        <strain evidence="2 3">ATCC 18648</strain>
    </source>
</reference>
<keyword evidence="3" id="KW-1185">Reference proteome</keyword>
<dbReference type="EMBL" id="KZ679141">
    <property type="protein sequence ID" value="PTB72488.1"/>
    <property type="molecule type" value="Genomic_DNA"/>
</dbReference>
<organism evidence="2 3">
    <name type="scientific">Trichoderma longibrachiatum ATCC 18648</name>
    <dbReference type="NCBI Taxonomy" id="983965"/>
    <lineage>
        <taxon>Eukaryota</taxon>
        <taxon>Fungi</taxon>
        <taxon>Dikarya</taxon>
        <taxon>Ascomycota</taxon>
        <taxon>Pezizomycotina</taxon>
        <taxon>Sordariomycetes</taxon>
        <taxon>Hypocreomycetidae</taxon>
        <taxon>Hypocreales</taxon>
        <taxon>Hypocreaceae</taxon>
        <taxon>Trichoderma</taxon>
    </lineage>
</organism>
<evidence type="ECO:0000256" key="1">
    <source>
        <dbReference type="SAM" id="Phobius"/>
    </source>
</evidence>
<sequence length="64" mass="6817">MAGYPSPPPDGLIDDGSRHTPELLSLLSISSSASFLTFLLYSVCSLSLLVHEIERSCSGSHRPA</sequence>
<accession>A0A2T4BT64</accession>
<evidence type="ECO:0000313" key="2">
    <source>
        <dbReference type="EMBL" id="PTB72488.1"/>
    </source>
</evidence>
<dbReference type="AlphaFoldDB" id="A0A2T4BT64"/>
<protein>
    <submittedName>
        <fullName evidence="2">Uncharacterized protein</fullName>
    </submittedName>
</protein>
<evidence type="ECO:0000313" key="3">
    <source>
        <dbReference type="Proteomes" id="UP000240760"/>
    </source>
</evidence>
<proteinExistence type="predicted"/>
<keyword evidence="1" id="KW-0472">Membrane</keyword>
<keyword evidence="1" id="KW-0812">Transmembrane</keyword>
<dbReference type="Proteomes" id="UP000240760">
    <property type="component" value="Unassembled WGS sequence"/>
</dbReference>
<name>A0A2T4BT64_TRILO</name>
<feature type="transmembrane region" description="Helical" evidence="1">
    <location>
        <begin position="26"/>
        <end position="50"/>
    </location>
</feature>
<keyword evidence="1" id="KW-1133">Transmembrane helix</keyword>
<gene>
    <name evidence="2" type="ORF">M440DRAFT_1405485</name>
</gene>